<dbReference type="InterPro" id="IPR036890">
    <property type="entry name" value="HATPase_C_sf"/>
</dbReference>
<dbReference type="EC" id="2.7.13.3" evidence="2"/>
<feature type="domain" description="PAS" evidence="7">
    <location>
        <begin position="242"/>
        <end position="312"/>
    </location>
</feature>
<keyword evidence="3" id="KW-0597">Phosphoprotein</keyword>
<dbReference type="EMBL" id="JBIGIA010000013">
    <property type="protein sequence ID" value="MFG6458521.1"/>
    <property type="molecule type" value="Genomic_DNA"/>
</dbReference>
<evidence type="ECO:0000256" key="3">
    <source>
        <dbReference type="ARBA" id="ARBA00022553"/>
    </source>
</evidence>
<dbReference type="CDD" id="cd00130">
    <property type="entry name" value="PAS"/>
    <property type="match status" value="1"/>
</dbReference>
<dbReference type="NCBIfam" id="TIGR00229">
    <property type="entry name" value="sensory_box"/>
    <property type="match status" value="1"/>
</dbReference>
<dbReference type="Gene3D" id="1.10.287.130">
    <property type="match status" value="1"/>
</dbReference>
<dbReference type="SMART" id="SM00388">
    <property type="entry name" value="HisKA"/>
    <property type="match status" value="1"/>
</dbReference>
<evidence type="ECO:0000256" key="2">
    <source>
        <dbReference type="ARBA" id="ARBA00012438"/>
    </source>
</evidence>
<comment type="catalytic activity">
    <reaction evidence="1">
        <text>ATP + protein L-histidine = ADP + protein N-phospho-L-histidine.</text>
        <dbReference type="EC" id="2.7.13.3"/>
    </reaction>
</comment>
<dbReference type="PROSITE" id="PS50109">
    <property type="entry name" value="HIS_KIN"/>
    <property type="match status" value="1"/>
</dbReference>
<dbReference type="InterPro" id="IPR004358">
    <property type="entry name" value="Sig_transdc_His_kin-like_C"/>
</dbReference>
<name>A0ABW7G9D1_9BURK</name>
<evidence type="ECO:0000256" key="5">
    <source>
        <dbReference type="ARBA" id="ARBA00022777"/>
    </source>
</evidence>
<organism evidence="8 9">
    <name type="scientific">Pelomonas nitida</name>
    <dbReference type="NCBI Taxonomy" id="3299027"/>
    <lineage>
        <taxon>Bacteria</taxon>
        <taxon>Pseudomonadati</taxon>
        <taxon>Pseudomonadota</taxon>
        <taxon>Betaproteobacteria</taxon>
        <taxon>Burkholderiales</taxon>
        <taxon>Sphaerotilaceae</taxon>
        <taxon>Roseateles</taxon>
    </lineage>
</organism>
<proteinExistence type="predicted"/>
<gene>
    <name evidence="8" type="ORF">ACG00X_16900</name>
</gene>
<dbReference type="SMART" id="SM00387">
    <property type="entry name" value="HATPase_c"/>
    <property type="match status" value="1"/>
</dbReference>
<dbReference type="Pfam" id="PF02518">
    <property type="entry name" value="HATPase_c"/>
    <property type="match status" value="1"/>
</dbReference>
<dbReference type="InterPro" id="IPR013656">
    <property type="entry name" value="PAS_4"/>
</dbReference>
<accession>A0ABW7G9D1</accession>
<keyword evidence="8" id="KW-0547">Nucleotide-binding</keyword>
<keyword evidence="9" id="KW-1185">Reference proteome</keyword>
<dbReference type="InterPro" id="IPR036097">
    <property type="entry name" value="HisK_dim/P_sf"/>
</dbReference>
<dbReference type="InterPro" id="IPR000014">
    <property type="entry name" value="PAS"/>
</dbReference>
<evidence type="ECO:0000313" key="9">
    <source>
        <dbReference type="Proteomes" id="UP001606305"/>
    </source>
</evidence>
<dbReference type="PROSITE" id="PS50112">
    <property type="entry name" value="PAS"/>
    <property type="match status" value="1"/>
</dbReference>
<dbReference type="InterPro" id="IPR003661">
    <property type="entry name" value="HisK_dim/P_dom"/>
</dbReference>
<dbReference type="Gene3D" id="3.30.450.20">
    <property type="entry name" value="PAS domain"/>
    <property type="match status" value="1"/>
</dbReference>
<dbReference type="PANTHER" id="PTHR43047:SF64">
    <property type="entry name" value="HISTIDINE KINASE CONTAINING CHEY-HOMOLOGOUS RECEIVER DOMAIN AND PAS DOMAIN-RELATED"/>
    <property type="match status" value="1"/>
</dbReference>
<feature type="domain" description="Histidine kinase" evidence="6">
    <location>
        <begin position="386"/>
        <end position="604"/>
    </location>
</feature>
<evidence type="ECO:0000256" key="4">
    <source>
        <dbReference type="ARBA" id="ARBA00022679"/>
    </source>
</evidence>
<dbReference type="Pfam" id="PF00512">
    <property type="entry name" value="HisKA"/>
    <property type="match status" value="1"/>
</dbReference>
<dbReference type="Pfam" id="PF08448">
    <property type="entry name" value="PAS_4"/>
    <property type="match status" value="1"/>
</dbReference>
<protein>
    <recommendedName>
        <fullName evidence="2">histidine kinase</fullName>
        <ecNumber evidence="2">2.7.13.3</ecNumber>
    </recommendedName>
</protein>
<keyword evidence="5" id="KW-0418">Kinase</keyword>
<dbReference type="InterPro" id="IPR003594">
    <property type="entry name" value="HATPase_dom"/>
</dbReference>
<dbReference type="GO" id="GO:0005524">
    <property type="term" value="F:ATP binding"/>
    <property type="evidence" value="ECO:0007669"/>
    <property type="project" value="UniProtKB-KW"/>
</dbReference>
<evidence type="ECO:0000259" key="6">
    <source>
        <dbReference type="PROSITE" id="PS50109"/>
    </source>
</evidence>
<dbReference type="Proteomes" id="UP001606305">
    <property type="component" value="Unassembled WGS sequence"/>
</dbReference>
<dbReference type="InterPro" id="IPR035965">
    <property type="entry name" value="PAS-like_dom_sf"/>
</dbReference>
<comment type="caution">
    <text evidence="8">The sequence shown here is derived from an EMBL/GenBank/DDBJ whole genome shotgun (WGS) entry which is preliminary data.</text>
</comment>
<evidence type="ECO:0000256" key="1">
    <source>
        <dbReference type="ARBA" id="ARBA00000085"/>
    </source>
</evidence>
<dbReference type="SMART" id="SM00091">
    <property type="entry name" value="PAS"/>
    <property type="match status" value="1"/>
</dbReference>
<dbReference type="PANTHER" id="PTHR43047">
    <property type="entry name" value="TWO-COMPONENT HISTIDINE PROTEIN KINASE"/>
    <property type="match status" value="1"/>
</dbReference>
<keyword evidence="8" id="KW-0067">ATP-binding</keyword>
<dbReference type="SUPFAM" id="SSF55785">
    <property type="entry name" value="PYP-like sensor domain (PAS domain)"/>
    <property type="match status" value="1"/>
</dbReference>
<dbReference type="RefSeq" id="WP_394489568.1">
    <property type="nucleotide sequence ID" value="NZ_JBIGIA010000013.1"/>
</dbReference>
<dbReference type="SUPFAM" id="SSF47384">
    <property type="entry name" value="Homodimeric domain of signal transducing histidine kinase"/>
    <property type="match status" value="1"/>
</dbReference>
<evidence type="ECO:0000313" key="8">
    <source>
        <dbReference type="EMBL" id="MFG6458521.1"/>
    </source>
</evidence>
<dbReference type="CDD" id="cd00082">
    <property type="entry name" value="HisKA"/>
    <property type="match status" value="1"/>
</dbReference>
<sequence>MSTAPASTSAAALPRSARRVAWLLLAMAAVLAALGLFAVTALSAGRAYVTGESHWSRAQKSATLALLGYLQTGDEGLFQRYEQEIAVPLNARRAREAMDRGSAHDDEARDGFVGSRNPAADAPGMIRLYRCCSTLPQLSDAVESWRTADDAIAELIRLAEEARQQPAEARAALQPRLLALDARLTVLEEHFAANLGRASRLTAAALETMLIASALLFGPAAVFLMVRRARKDLAATQAVQRSEALFRSLWDTSIDGTLIIDTDSRIRLANPALHALLGHAPGSLAGQPLAVLQPESLRAAHDAGLARHLATGERHLNWRGTEAVARHTDGRELPVEIRFARFELDGETLFVGFLHDLSERKAAERAAAEHRRLQAQDRAKSEFLARMSHELRTPLNAILGFTDLLGSGRSGPVTPEQTRQLGYVGSAGRHLLALINDLLDLSRIEAGRAELSIAPLDMAELAGEVAHQLRPLAEQRGLALVVDMPTPLPWPGDRRKLAQVLLNLVGNAIKFSDRGDIEITAWRDGDRLVMAVRDHGPGVPEAQRGLLFQPFRQLDNGLADGQQGTGLGLYLSAQLLRLMNGRIRHETPTEGGGSRFVVELDAPP</sequence>
<evidence type="ECO:0000259" key="7">
    <source>
        <dbReference type="PROSITE" id="PS50112"/>
    </source>
</evidence>
<dbReference type="PRINTS" id="PR00344">
    <property type="entry name" value="BCTRLSENSOR"/>
</dbReference>
<dbReference type="SUPFAM" id="SSF55874">
    <property type="entry name" value="ATPase domain of HSP90 chaperone/DNA topoisomerase II/histidine kinase"/>
    <property type="match status" value="1"/>
</dbReference>
<keyword evidence="4" id="KW-0808">Transferase</keyword>
<dbReference type="Gene3D" id="3.30.565.10">
    <property type="entry name" value="Histidine kinase-like ATPase, C-terminal domain"/>
    <property type="match status" value="1"/>
</dbReference>
<reference evidence="8 9" key="1">
    <citation type="submission" date="2024-09" db="EMBL/GenBank/DDBJ databases">
        <title>Novel species of the genus Pelomonas and Roseateles isolated from streams.</title>
        <authorList>
            <person name="Lu H."/>
        </authorList>
    </citation>
    <scope>NUCLEOTIDE SEQUENCE [LARGE SCALE GENOMIC DNA]</scope>
    <source>
        <strain evidence="8 9">BYS96W</strain>
    </source>
</reference>
<dbReference type="InterPro" id="IPR005467">
    <property type="entry name" value="His_kinase_dom"/>
</dbReference>